<dbReference type="InterPro" id="IPR011335">
    <property type="entry name" value="Restrct_endonuc-II-like"/>
</dbReference>
<dbReference type="Proteomes" id="UP001515641">
    <property type="component" value="Unassembled WGS sequence"/>
</dbReference>
<name>A0ABX0LEK8_9NEIS</name>
<dbReference type="EMBL" id="JAAOMA010000034">
    <property type="protein sequence ID" value="NHR07383.1"/>
    <property type="molecule type" value="Genomic_DNA"/>
</dbReference>
<reference evidence="1 2" key="1">
    <citation type="submission" date="2020-03" db="EMBL/GenBank/DDBJ databases">
        <title>Draft genome sequence of environmentally isolated cultures.</title>
        <authorList>
            <person name="Wilson H.S."/>
            <person name="De Leon M.E."/>
        </authorList>
    </citation>
    <scope>NUCLEOTIDE SEQUENCE [LARGE SCALE GENOMIC DNA]</scope>
    <source>
        <strain evidence="1 2">HSC-31F16</strain>
    </source>
</reference>
<gene>
    <name evidence="1" type="ORF">HA052_19520</name>
</gene>
<dbReference type="InterPro" id="IPR002732">
    <property type="entry name" value="Hjc"/>
</dbReference>
<evidence type="ECO:0000313" key="2">
    <source>
        <dbReference type="Proteomes" id="UP001515641"/>
    </source>
</evidence>
<proteinExistence type="predicted"/>
<dbReference type="RefSeq" id="WP_166453194.1">
    <property type="nucleotide sequence ID" value="NZ_JAAOMA010000034.1"/>
</dbReference>
<dbReference type="SUPFAM" id="SSF52980">
    <property type="entry name" value="Restriction endonuclease-like"/>
    <property type="match status" value="1"/>
</dbReference>
<sequence>MPSPEHDNLTRLGARWLKKQGFAVVATEISAVGSREQPDVVGFRSTCSAIIEAKVSRADFLADAKKPERKADGVGLGIYRFYICPHGLIAVDELPAKWGLLYVRGAAVEDVLRPLGNIWPGLGPSVEGWNEFQHEPDLAKERAVLFSIARRLANGQPV</sequence>
<accession>A0ABX0LEK8</accession>
<evidence type="ECO:0000313" key="1">
    <source>
        <dbReference type="EMBL" id="NHR07383.1"/>
    </source>
</evidence>
<dbReference type="Pfam" id="PF01870">
    <property type="entry name" value="Hjc"/>
    <property type="match status" value="1"/>
</dbReference>
<comment type="caution">
    <text evidence="1">The sequence shown here is derived from an EMBL/GenBank/DDBJ whole genome shotgun (WGS) entry which is preliminary data.</text>
</comment>
<keyword evidence="2" id="KW-1185">Reference proteome</keyword>
<protein>
    <submittedName>
        <fullName evidence="1">Uncharacterized protein</fullName>
    </submittedName>
</protein>
<organism evidence="1 2">
    <name type="scientific">Chromobacterium fluminis</name>
    <dbReference type="NCBI Taxonomy" id="3044269"/>
    <lineage>
        <taxon>Bacteria</taxon>
        <taxon>Pseudomonadati</taxon>
        <taxon>Pseudomonadota</taxon>
        <taxon>Betaproteobacteria</taxon>
        <taxon>Neisseriales</taxon>
        <taxon>Chromobacteriaceae</taxon>
        <taxon>Chromobacterium</taxon>
    </lineage>
</organism>